<dbReference type="EMBL" id="MIGC01004250">
    <property type="protein sequence ID" value="PHJ18286.1"/>
    <property type="molecule type" value="Genomic_DNA"/>
</dbReference>
<evidence type="ECO:0000256" key="1">
    <source>
        <dbReference type="SAM" id="Phobius"/>
    </source>
</evidence>
<dbReference type="AlphaFoldDB" id="A0A2C6KPI7"/>
<evidence type="ECO:0000313" key="2">
    <source>
        <dbReference type="EMBL" id="PHJ18286.1"/>
    </source>
</evidence>
<keyword evidence="1" id="KW-1133">Transmembrane helix</keyword>
<protein>
    <recommendedName>
        <fullName evidence="4">Transmembrane protein</fullName>
    </recommendedName>
</protein>
<dbReference type="RefSeq" id="XP_067919994.1">
    <property type="nucleotide sequence ID" value="XM_068068032.1"/>
</dbReference>
<name>A0A2C6KPI7_9APIC</name>
<dbReference type="Proteomes" id="UP000221165">
    <property type="component" value="Unassembled WGS sequence"/>
</dbReference>
<keyword evidence="1" id="KW-0472">Membrane</keyword>
<reference evidence="2 3" key="1">
    <citation type="journal article" date="2017" name="Int. J. Parasitol.">
        <title>The genome of the protozoan parasite Cystoisospora suis and a reverse vaccinology approach to identify vaccine candidates.</title>
        <authorList>
            <person name="Palmieri N."/>
            <person name="Shrestha A."/>
            <person name="Ruttkowski B."/>
            <person name="Beck T."/>
            <person name="Vogl C."/>
            <person name="Tomley F."/>
            <person name="Blake D.P."/>
            <person name="Joachim A."/>
        </authorList>
    </citation>
    <scope>NUCLEOTIDE SEQUENCE [LARGE SCALE GENOMIC DNA]</scope>
    <source>
        <strain evidence="2 3">Wien I</strain>
    </source>
</reference>
<gene>
    <name evidence="2" type="ORF">CSUI_007889</name>
</gene>
<dbReference type="VEuPathDB" id="ToxoDB:CSUI_007889"/>
<evidence type="ECO:0000313" key="3">
    <source>
        <dbReference type="Proteomes" id="UP000221165"/>
    </source>
</evidence>
<keyword evidence="1" id="KW-0812">Transmembrane</keyword>
<keyword evidence="3" id="KW-1185">Reference proteome</keyword>
<feature type="transmembrane region" description="Helical" evidence="1">
    <location>
        <begin position="23"/>
        <end position="42"/>
    </location>
</feature>
<comment type="caution">
    <text evidence="2">The sequence shown here is derived from an EMBL/GenBank/DDBJ whole genome shotgun (WGS) entry which is preliminary data.</text>
</comment>
<organism evidence="2 3">
    <name type="scientific">Cystoisospora suis</name>
    <dbReference type="NCBI Taxonomy" id="483139"/>
    <lineage>
        <taxon>Eukaryota</taxon>
        <taxon>Sar</taxon>
        <taxon>Alveolata</taxon>
        <taxon>Apicomplexa</taxon>
        <taxon>Conoidasida</taxon>
        <taxon>Coccidia</taxon>
        <taxon>Eucoccidiorida</taxon>
        <taxon>Eimeriorina</taxon>
        <taxon>Sarcocystidae</taxon>
        <taxon>Cystoisospora</taxon>
    </lineage>
</organism>
<proteinExistence type="predicted"/>
<sequence length="48" mass="5870">MWIFVVFCLCVSRLLLFLRDTPISHMCVSTLFISFLFFRFFFLRIIET</sequence>
<dbReference type="GeneID" id="94431243"/>
<accession>A0A2C6KPI7</accession>
<evidence type="ECO:0008006" key="4">
    <source>
        <dbReference type="Google" id="ProtNLM"/>
    </source>
</evidence>